<evidence type="ECO:0000256" key="1">
    <source>
        <dbReference type="SAM" id="Phobius"/>
    </source>
</evidence>
<feature type="transmembrane region" description="Helical" evidence="1">
    <location>
        <begin position="89"/>
        <end position="105"/>
    </location>
</feature>
<evidence type="ECO:0000313" key="3">
    <source>
        <dbReference type="Proteomes" id="UP001165366"/>
    </source>
</evidence>
<keyword evidence="1" id="KW-1133">Transmembrane helix</keyword>
<keyword evidence="1" id="KW-0472">Membrane</keyword>
<protein>
    <submittedName>
        <fullName evidence="2">Uncharacterized protein</fullName>
    </submittedName>
</protein>
<organism evidence="2 3">
    <name type="scientific">Rhodohalobacter sulfatireducens</name>
    <dbReference type="NCBI Taxonomy" id="2911366"/>
    <lineage>
        <taxon>Bacteria</taxon>
        <taxon>Pseudomonadati</taxon>
        <taxon>Balneolota</taxon>
        <taxon>Balneolia</taxon>
        <taxon>Balneolales</taxon>
        <taxon>Balneolaceae</taxon>
        <taxon>Rhodohalobacter</taxon>
    </lineage>
</organism>
<proteinExistence type="predicted"/>
<sequence>MWTQLFSIITIIVAAFIVLKKFPPEFTDVKYISIGALLSWLIGDLAGTVNLPYGEFVNIFLQSTSVSLLLIIFLIFIRQRKPVIFRYPYYMVFIPMLIPFTQLIVLDTQVIREIIFMTLQGVAILVYILLSIGYSSELKNKLITIVGVILLVWGFCFYWILQDYFIVFDWAWGLTNSGGMIACIYSFSDLLRINENI</sequence>
<keyword evidence="3" id="KW-1185">Reference proteome</keyword>
<feature type="transmembrane region" description="Helical" evidence="1">
    <location>
        <begin position="111"/>
        <end position="130"/>
    </location>
</feature>
<feature type="transmembrane region" description="Helical" evidence="1">
    <location>
        <begin position="142"/>
        <end position="161"/>
    </location>
</feature>
<name>A0ABS9KG22_9BACT</name>
<feature type="transmembrane region" description="Helical" evidence="1">
    <location>
        <begin position="6"/>
        <end position="22"/>
    </location>
</feature>
<feature type="transmembrane region" description="Helical" evidence="1">
    <location>
        <begin position="34"/>
        <end position="53"/>
    </location>
</feature>
<reference evidence="2" key="2">
    <citation type="submission" date="2024-05" db="EMBL/GenBank/DDBJ databases">
        <title>Rhodohalobacter halophilus gen. nov., sp. nov., a moderately halophilic member of the family Balneolaceae.</title>
        <authorList>
            <person name="Xia J."/>
        </authorList>
    </citation>
    <scope>NUCLEOTIDE SEQUENCE</scope>
    <source>
        <strain evidence="2">WB101</strain>
    </source>
</reference>
<comment type="caution">
    <text evidence="2">The sequence shown here is derived from an EMBL/GenBank/DDBJ whole genome shotgun (WGS) entry which is preliminary data.</text>
</comment>
<feature type="transmembrane region" description="Helical" evidence="1">
    <location>
        <begin position="59"/>
        <end position="77"/>
    </location>
</feature>
<dbReference type="RefSeq" id="WP_237855155.1">
    <property type="nucleotide sequence ID" value="NZ_JAKLWS010000021.1"/>
</dbReference>
<feature type="transmembrane region" description="Helical" evidence="1">
    <location>
        <begin position="167"/>
        <end position="187"/>
    </location>
</feature>
<evidence type="ECO:0000313" key="2">
    <source>
        <dbReference type="EMBL" id="MCG2589796.1"/>
    </source>
</evidence>
<reference evidence="2" key="1">
    <citation type="submission" date="2022-01" db="EMBL/GenBank/DDBJ databases">
        <authorList>
            <person name="Wang Y."/>
        </authorList>
    </citation>
    <scope>NUCLEOTIDE SEQUENCE</scope>
    <source>
        <strain evidence="2">WB101</strain>
    </source>
</reference>
<accession>A0ABS9KG22</accession>
<keyword evidence="1" id="KW-0812">Transmembrane</keyword>
<dbReference type="Proteomes" id="UP001165366">
    <property type="component" value="Unassembled WGS sequence"/>
</dbReference>
<dbReference type="EMBL" id="JAKLWS010000021">
    <property type="protein sequence ID" value="MCG2589796.1"/>
    <property type="molecule type" value="Genomic_DNA"/>
</dbReference>
<gene>
    <name evidence="2" type="ORF">L6773_14540</name>
</gene>